<dbReference type="Proteomes" id="UP000059188">
    <property type="component" value="Unassembled WGS sequence"/>
</dbReference>
<name>A0A0B7FEN5_THACB</name>
<evidence type="ECO:0000313" key="2">
    <source>
        <dbReference type="Proteomes" id="UP000059188"/>
    </source>
</evidence>
<dbReference type="AlphaFoldDB" id="A0A0B7FEN5"/>
<keyword evidence="2" id="KW-1185">Reference proteome</keyword>
<proteinExistence type="predicted"/>
<gene>
    <name evidence="1" type="ORF">RSOLAG1IB_07840</name>
</gene>
<accession>A0A0B7FEN5</accession>
<dbReference type="EMBL" id="LN679122">
    <property type="protein sequence ID" value="CEL56491.1"/>
    <property type="molecule type" value="Genomic_DNA"/>
</dbReference>
<protein>
    <submittedName>
        <fullName evidence="1">Uncharacterized protein</fullName>
    </submittedName>
</protein>
<sequence length="70" mass="7994">MLELFYSSPAILIGPQKAESENQTLLPQCRRSHPNLQAWSNLYLTPIMLAHSKTQTTPRMRTDGLRAQNK</sequence>
<organism evidence="1 2">
    <name type="scientific">Thanatephorus cucumeris (strain AG1-IB / isolate 7/3/14)</name>
    <name type="common">Lettuce bottom rot fungus</name>
    <name type="synonym">Rhizoctonia solani</name>
    <dbReference type="NCBI Taxonomy" id="1108050"/>
    <lineage>
        <taxon>Eukaryota</taxon>
        <taxon>Fungi</taxon>
        <taxon>Dikarya</taxon>
        <taxon>Basidiomycota</taxon>
        <taxon>Agaricomycotina</taxon>
        <taxon>Agaricomycetes</taxon>
        <taxon>Cantharellales</taxon>
        <taxon>Ceratobasidiaceae</taxon>
        <taxon>Rhizoctonia</taxon>
        <taxon>Rhizoctonia solani AG-1</taxon>
    </lineage>
</organism>
<reference evidence="1 2" key="1">
    <citation type="submission" date="2014-11" db="EMBL/GenBank/DDBJ databases">
        <authorList>
            <person name="Wibberg Daniel"/>
        </authorList>
    </citation>
    <scope>NUCLEOTIDE SEQUENCE [LARGE SCALE GENOMIC DNA]</scope>
    <source>
        <strain evidence="1">Rhizoctonia solani AG1-IB 7/3/14</strain>
    </source>
</reference>
<evidence type="ECO:0000313" key="1">
    <source>
        <dbReference type="EMBL" id="CEL56491.1"/>
    </source>
</evidence>